<evidence type="ECO:0000256" key="2">
    <source>
        <dbReference type="ARBA" id="ARBA00023125"/>
    </source>
</evidence>
<dbReference type="GO" id="GO:0019185">
    <property type="term" value="C:snRNA-activating protein complex"/>
    <property type="evidence" value="ECO:0007669"/>
    <property type="project" value="TreeGrafter"/>
</dbReference>
<dbReference type="GO" id="GO:0042795">
    <property type="term" value="P:snRNA transcription by RNA polymerase II"/>
    <property type="evidence" value="ECO:0007669"/>
    <property type="project" value="TreeGrafter"/>
</dbReference>
<dbReference type="PANTHER" id="PTHR46621:SF1">
    <property type="entry name" value="SNRNA-ACTIVATING PROTEIN COMPLEX SUBUNIT 4"/>
    <property type="match status" value="1"/>
</dbReference>
<reference evidence="6" key="2">
    <citation type="submission" date="2016-06" db="EMBL/GenBank/DDBJ databases">
        <title>The genome of a short-lived fish provides insights into sex chromosome evolution and the genetic control of aging.</title>
        <authorList>
            <person name="Reichwald K."/>
            <person name="Felder M."/>
            <person name="Petzold A."/>
            <person name="Koch P."/>
            <person name="Groth M."/>
            <person name="Platzer M."/>
        </authorList>
    </citation>
    <scope>NUCLEOTIDE SEQUENCE</scope>
    <source>
        <tissue evidence="6">Brain</tissue>
    </source>
</reference>
<dbReference type="InterPro" id="IPR051575">
    <property type="entry name" value="Myb-like_DNA-bd"/>
</dbReference>
<dbReference type="GO" id="GO:0001006">
    <property type="term" value="F:RNA polymerase III type 3 promoter sequence-specific DNA binding"/>
    <property type="evidence" value="ECO:0007669"/>
    <property type="project" value="TreeGrafter"/>
</dbReference>
<evidence type="ECO:0000256" key="5">
    <source>
        <dbReference type="SAM" id="MobiDB-lite"/>
    </source>
</evidence>
<accession>A0A1A8ELE7</accession>
<reference evidence="6" key="1">
    <citation type="submission" date="2016-05" db="EMBL/GenBank/DDBJ databases">
        <authorList>
            <person name="Lavstsen T."/>
            <person name="Jespersen J.S."/>
        </authorList>
    </citation>
    <scope>NUCLEOTIDE SEQUENCE</scope>
    <source>
        <tissue evidence="6">Brain</tissue>
    </source>
</reference>
<dbReference type="AlphaFoldDB" id="A0A1A8ELE7"/>
<organism evidence="6">
    <name type="scientific">Nothobranchius korthausae</name>
    <dbReference type="NCBI Taxonomy" id="1143690"/>
    <lineage>
        <taxon>Eukaryota</taxon>
        <taxon>Metazoa</taxon>
        <taxon>Chordata</taxon>
        <taxon>Craniata</taxon>
        <taxon>Vertebrata</taxon>
        <taxon>Euteleostomi</taxon>
        <taxon>Actinopterygii</taxon>
        <taxon>Neopterygii</taxon>
        <taxon>Teleostei</taxon>
        <taxon>Neoteleostei</taxon>
        <taxon>Acanthomorphata</taxon>
        <taxon>Ovalentaria</taxon>
        <taxon>Atherinomorphae</taxon>
        <taxon>Cyprinodontiformes</taxon>
        <taxon>Nothobranchiidae</taxon>
        <taxon>Nothobranchius</taxon>
    </lineage>
</organism>
<feature type="region of interest" description="Disordered" evidence="5">
    <location>
        <begin position="75"/>
        <end position="98"/>
    </location>
</feature>
<feature type="compositionally biased region" description="Low complexity" evidence="5">
    <location>
        <begin position="79"/>
        <end position="98"/>
    </location>
</feature>
<keyword evidence="3" id="KW-0804">Transcription</keyword>
<evidence type="ECO:0000256" key="3">
    <source>
        <dbReference type="ARBA" id="ARBA00023163"/>
    </source>
</evidence>
<protein>
    <submittedName>
        <fullName evidence="6">Small nuclear RNA activating complex, polypeptide 4</fullName>
    </submittedName>
</protein>
<dbReference type="EMBL" id="HAEC01011013">
    <property type="protein sequence ID" value="SBQ79229.1"/>
    <property type="molecule type" value="Transcribed_RNA"/>
</dbReference>
<keyword evidence="1" id="KW-0805">Transcription regulation</keyword>
<sequence>MSVSLSAERDRVQRQVEELQQKLSVDETELDLLSSETDDDSDSEDEQDEAGQCAASLLVQKKKIQTAIQNLEDMLGPHSPLSVSSRDSSSSDTSDLGLSESVDSCLQVNLVYQQVIQETLDQLETLLTQNQTQQRDILSQISGPIKESKERPTSSLQYPPRMFLGSFLKPYFKDKLTGLGPPANQEARLRAQRMAGCPVEKKHQSKRCR</sequence>
<evidence type="ECO:0000313" key="6">
    <source>
        <dbReference type="EMBL" id="SBQ46508.1"/>
    </source>
</evidence>
<feature type="compositionally biased region" description="Acidic residues" evidence="5">
    <location>
        <begin position="26"/>
        <end position="49"/>
    </location>
</feature>
<name>A0A1A8ELE7_9TELE</name>
<gene>
    <name evidence="6" type="primary">SNAPC4</name>
</gene>
<feature type="compositionally biased region" description="Basic and acidic residues" evidence="5">
    <location>
        <begin position="7"/>
        <end position="20"/>
    </location>
</feature>
<evidence type="ECO:0000256" key="1">
    <source>
        <dbReference type="ARBA" id="ARBA00023015"/>
    </source>
</evidence>
<dbReference type="EMBL" id="HAEB01000122">
    <property type="protein sequence ID" value="SBQ46508.1"/>
    <property type="molecule type" value="Transcribed_RNA"/>
</dbReference>
<evidence type="ECO:0000256" key="4">
    <source>
        <dbReference type="ARBA" id="ARBA00023242"/>
    </source>
</evidence>
<keyword evidence="4" id="KW-0539">Nucleus</keyword>
<dbReference type="GO" id="GO:0000978">
    <property type="term" value="F:RNA polymerase II cis-regulatory region sequence-specific DNA binding"/>
    <property type="evidence" value="ECO:0007669"/>
    <property type="project" value="TreeGrafter"/>
</dbReference>
<feature type="region of interest" description="Disordered" evidence="5">
    <location>
        <begin position="1"/>
        <end position="51"/>
    </location>
</feature>
<keyword evidence="2" id="KW-0238">DNA-binding</keyword>
<proteinExistence type="predicted"/>
<dbReference type="PANTHER" id="PTHR46621">
    <property type="entry name" value="SNRNA-ACTIVATING PROTEIN COMPLEX SUBUNIT 4"/>
    <property type="match status" value="1"/>
</dbReference>
<dbReference type="GO" id="GO:0042796">
    <property type="term" value="P:snRNA transcription by RNA polymerase III"/>
    <property type="evidence" value="ECO:0007669"/>
    <property type="project" value="TreeGrafter"/>
</dbReference>